<dbReference type="EMBL" id="RZNY01000009">
    <property type="protein sequence ID" value="RUT46371.1"/>
    <property type="molecule type" value="Genomic_DNA"/>
</dbReference>
<organism evidence="8 9">
    <name type="scientific">Paenibacillus anaericanus</name>
    <dbReference type="NCBI Taxonomy" id="170367"/>
    <lineage>
        <taxon>Bacteria</taxon>
        <taxon>Bacillati</taxon>
        <taxon>Bacillota</taxon>
        <taxon>Bacilli</taxon>
        <taxon>Bacillales</taxon>
        <taxon>Paenibacillaceae</taxon>
        <taxon>Paenibacillus</taxon>
    </lineage>
</organism>
<evidence type="ECO:0000256" key="2">
    <source>
        <dbReference type="ARBA" id="ARBA00022884"/>
    </source>
</evidence>
<feature type="domain" description="Large ribosomal subunit protein bL25 beta" evidence="7">
    <location>
        <begin position="100"/>
        <end position="182"/>
    </location>
</feature>
<comment type="similarity">
    <text evidence="5">Belongs to the bacterial ribosomal protein bL25 family. CTC subfamily.</text>
</comment>
<dbReference type="InterPro" id="IPR020057">
    <property type="entry name" value="Ribosomal_bL25_b-dom"/>
</dbReference>
<evidence type="ECO:0000313" key="8">
    <source>
        <dbReference type="EMBL" id="RUT46371.1"/>
    </source>
</evidence>
<evidence type="ECO:0000259" key="6">
    <source>
        <dbReference type="Pfam" id="PF01386"/>
    </source>
</evidence>
<dbReference type="Pfam" id="PF14693">
    <property type="entry name" value="Ribosomal_TL5_C"/>
    <property type="match status" value="1"/>
</dbReference>
<sequence length="183" mass="20220">MRACFQAELRQPTNRNGLKSLRREGRLPGIIMSPNEDTTMIHVALKEFQRWARNGGTGVLELNLEGTEPIPVLLEAIQRDPVSRDLIHADFLRVNHKEIVRTWVMVDYIGTPIGTKKGGVLQTQVTMIEVEALPADLPASIAIDISHLEIGDSLQVGNLQIPSGVELISSVNEFLLSVITPKL</sequence>
<dbReference type="SUPFAM" id="SSF50715">
    <property type="entry name" value="Ribosomal protein L25-like"/>
    <property type="match status" value="1"/>
</dbReference>
<gene>
    <name evidence="5" type="primary">rplY</name>
    <name evidence="5" type="synonym">ctc</name>
    <name evidence="8" type="ORF">EJP82_12960</name>
</gene>
<keyword evidence="3 5" id="KW-0689">Ribosomal protein</keyword>
<comment type="function">
    <text evidence="5">This is one of the proteins that binds to the 5S RNA in the ribosome where it forms part of the central protuberance.</text>
</comment>
<accession>A0A433Y903</accession>
<comment type="subunit">
    <text evidence="5">Part of the 50S ribosomal subunit; part of the 5S rRNA/L5/L18/L25 subcomplex. Contacts the 5S rRNA. Binds to the 5S rRNA independently of L5 and L18.</text>
</comment>
<dbReference type="InterPro" id="IPR020930">
    <property type="entry name" value="Ribosomal_uL5_bac-type"/>
</dbReference>
<dbReference type="GO" id="GO:0022625">
    <property type="term" value="C:cytosolic large ribosomal subunit"/>
    <property type="evidence" value="ECO:0007669"/>
    <property type="project" value="TreeGrafter"/>
</dbReference>
<protein>
    <recommendedName>
        <fullName evidence="5">Large ribosomal subunit protein bL25</fullName>
    </recommendedName>
    <alternativeName>
        <fullName evidence="5">General stress protein CTC</fullName>
    </alternativeName>
</protein>
<keyword evidence="2 5" id="KW-0694">RNA-binding</keyword>
<evidence type="ECO:0000313" key="9">
    <source>
        <dbReference type="Proteomes" id="UP000279446"/>
    </source>
</evidence>
<dbReference type="OrthoDB" id="9790002at2"/>
<dbReference type="NCBIfam" id="TIGR00731">
    <property type="entry name" value="bL25_bact_ctc"/>
    <property type="match status" value="1"/>
</dbReference>
<dbReference type="InterPro" id="IPR011035">
    <property type="entry name" value="Ribosomal_bL25/Gln-tRNA_synth"/>
</dbReference>
<evidence type="ECO:0000256" key="1">
    <source>
        <dbReference type="ARBA" id="ARBA00022730"/>
    </source>
</evidence>
<dbReference type="GO" id="GO:0008097">
    <property type="term" value="F:5S rRNA binding"/>
    <property type="evidence" value="ECO:0007669"/>
    <property type="project" value="InterPro"/>
</dbReference>
<dbReference type="HAMAP" id="MF_01334">
    <property type="entry name" value="Ribosomal_bL25_CTC"/>
    <property type="match status" value="1"/>
</dbReference>
<dbReference type="AlphaFoldDB" id="A0A433Y903"/>
<dbReference type="Pfam" id="PF01386">
    <property type="entry name" value="Ribosomal_L25p"/>
    <property type="match status" value="1"/>
</dbReference>
<evidence type="ECO:0000256" key="3">
    <source>
        <dbReference type="ARBA" id="ARBA00022980"/>
    </source>
</evidence>
<feature type="domain" description="Large ribosomal subunit protein bL25 L25" evidence="6">
    <location>
        <begin position="6"/>
        <end position="91"/>
    </location>
</feature>
<dbReference type="CDD" id="cd00495">
    <property type="entry name" value="Ribosomal_L25_TL5_CTC"/>
    <property type="match status" value="1"/>
</dbReference>
<evidence type="ECO:0000259" key="7">
    <source>
        <dbReference type="Pfam" id="PF14693"/>
    </source>
</evidence>
<evidence type="ECO:0000256" key="4">
    <source>
        <dbReference type="ARBA" id="ARBA00023274"/>
    </source>
</evidence>
<keyword evidence="1 5" id="KW-0699">rRNA-binding</keyword>
<comment type="caution">
    <text evidence="8">The sequence shown here is derived from an EMBL/GenBank/DDBJ whole genome shotgun (WGS) entry which is preliminary data.</text>
</comment>
<dbReference type="PANTHER" id="PTHR33284:SF1">
    <property type="entry name" value="RIBOSOMAL PROTEIN L25_GLN-TRNA SYNTHETASE, ANTI-CODON-BINDING DOMAIN-CONTAINING PROTEIN"/>
    <property type="match status" value="1"/>
</dbReference>
<keyword evidence="4 5" id="KW-0687">Ribonucleoprotein</keyword>
<dbReference type="Proteomes" id="UP000279446">
    <property type="component" value="Unassembled WGS sequence"/>
</dbReference>
<dbReference type="InterPro" id="IPR037121">
    <property type="entry name" value="Ribosomal_bL25_C"/>
</dbReference>
<name>A0A433Y903_9BACL</name>
<dbReference type="GO" id="GO:0003735">
    <property type="term" value="F:structural constituent of ribosome"/>
    <property type="evidence" value="ECO:0007669"/>
    <property type="project" value="InterPro"/>
</dbReference>
<evidence type="ECO:0000256" key="5">
    <source>
        <dbReference type="HAMAP-Rule" id="MF_01334"/>
    </source>
</evidence>
<dbReference type="GO" id="GO:0006412">
    <property type="term" value="P:translation"/>
    <property type="evidence" value="ECO:0007669"/>
    <property type="project" value="UniProtKB-UniRule"/>
</dbReference>
<dbReference type="Gene3D" id="2.170.120.20">
    <property type="entry name" value="Ribosomal protein L25, beta domain"/>
    <property type="match status" value="1"/>
</dbReference>
<dbReference type="RefSeq" id="WP_127192474.1">
    <property type="nucleotide sequence ID" value="NZ_JAUSSS010000001.1"/>
</dbReference>
<keyword evidence="9" id="KW-1185">Reference proteome</keyword>
<proteinExistence type="inferred from homology"/>
<dbReference type="PANTHER" id="PTHR33284">
    <property type="entry name" value="RIBOSOMAL PROTEIN L25/GLN-TRNA SYNTHETASE, ANTI-CODON-BINDING DOMAIN-CONTAINING PROTEIN"/>
    <property type="match status" value="1"/>
</dbReference>
<dbReference type="InterPro" id="IPR029751">
    <property type="entry name" value="Ribosomal_L25_dom"/>
</dbReference>
<dbReference type="Gene3D" id="2.40.240.10">
    <property type="entry name" value="Ribosomal Protein L25, Chain P"/>
    <property type="match status" value="1"/>
</dbReference>
<dbReference type="InterPro" id="IPR001021">
    <property type="entry name" value="Ribosomal_bL25_long"/>
</dbReference>
<dbReference type="InterPro" id="IPR020056">
    <property type="entry name" value="Rbsml_bL25/Gln-tRNA_synth_N"/>
</dbReference>
<reference evidence="8 9" key="1">
    <citation type="submission" date="2018-12" db="EMBL/GenBank/DDBJ databases">
        <authorList>
            <person name="Sun L."/>
            <person name="Chen Z."/>
        </authorList>
    </citation>
    <scope>NUCLEOTIDE SEQUENCE [LARGE SCALE GENOMIC DNA]</scope>
    <source>
        <strain evidence="8 9">DSM 15890</strain>
    </source>
</reference>